<dbReference type="Proteomes" id="UP001066276">
    <property type="component" value="Chromosome 2_1"/>
</dbReference>
<dbReference type="AlphaFoldDB" id="A0AAV7VH57"/>
<gene>
    <name evidence="1" type="ORF">NDU88_003870</name>
</gene>
<evidence type="ECO:0000313" key="2">
    <source>
        <dbReference type="Proteomes" id="UP001066276"/>
    </source>
</evidence>
<accession>A0AAV7VH57</accession>
<evidence type="ECO:0000313" key="1">
    <source>
        <dbReference type="EMBL" id="KAJ1200041.1"/>
    </source>
</evidence>
<protein>
    <submittedName>
        <fullName evidence="1">Uncharacterized protein</fullName>
    </submittedName>
</protein>
<dbReference type="EMBL" id="JANPWB010000003">
    <property type="protein sequence ID" value="KAJ1200041.1"/>
    <property type="molecule type" value="Genomic_DNA"/>
</dbReference>
<organism evidence="1 2">
    <name type="scientific">Pleurodeles waltl</name>
    <name type="common">Iberian ribbed newt</name>
    <dbReference type="NCBI Taxonomy" id="8319"/>
    <lineage>
        <taxon>Eukaryota</taxon>
        <taxon>Metazoa</taxon>
        <taxon>Chordata</taxon>
        <taxon>Craniata</taxon>
        <taxon>Vertebrata</taxon>
        <taxon>Euteleostomi</taxon>
        <taxon>Amphibia</taxon>
        <taxon>Batrachia</taxon>
        <taxon>Caudata</taxon>
        <taxon>Salamandroidea</taxon>
        <taxon>Salamandridae</taxon>
        <taxon>Pleurodelinae</taxon>
        <taxon>Pleurodeles</taxon>
    </lineage>
</organism>
<proteinExistence type="predicted"/>
<reference evidence="1" key="1">
    <citation type="journal article" date="2022" name="bioRxiv">
        <title>Sequencing and chromosome-scale assembly of the giantPleurodeles waltlgenome.</title>
        <authorList>
            <person name="Brown T."/>
            <person name="Elewa A."/>
            <person name="Iarovenko S."/>
            <person name="Subramanian E."/>
            <person name="Araus A.J."/>
            <person name="Petzold A."/>
            <person name="Susuki M."/>
            <person name="Suzuki K.-i.T."/>
            <person name="Hayashi T."/>
            <person name="Toyoda A."/>
            <person name="Oliveira C."/>
            <person name="Osipova E."/>
            <person name="Leigh N.D."/>
            <person name="Simon A."/>
            <person name="Yun M.H."/>
        </authorList>
    </citation>
    <scope>NUCLEOTIDE SEQUENCE</scope>
    <source>
        <strain evidence="1">20211129_DDA</strain>
        <tissue evidence="1">Liver</tissue>
    </source>
</reference>
<sequence>MVESNNPVGQDTDSVSIEAKLNVVLAVIENFHTSLEHKIDTVAAGLTLLHAGHRNLASKVRNAEQAIYMIQPQAHMTKKGLLEEKAEDDIRCSHRNAMRIVGLPEHVKGQDLDSYKDQWLAVIPLWLLCCPAFWLNKLSVSQNDYPSWRKPA</sequence>
<keyword evidence="2" id="KW-1185">Reference proteome</keyword>
<comment type="caution">
    <text evidence="1">The sequence shown here is derived from an EMBL/GenBank/DDBJ whole genome shotgun (WGS) entry which is preliminary data.</text>
</comment>
<name>A0AAV7VH57_PLEWA</name>